<dbReference type="Gene3D" id="1.10.506.10">
    <property type="entry name" value="GTPase Activation - p120gap, domain 1"/>
    <property type="match status" value="1"/>
</dbReference>
<feature type="domain" description="Ras-GAP" evidence="1">
    <location>
        <begin position="876"/>
        <end position="1066"/>
    </location>
</feature>
<reference evidence="2 3" key="1">
    <citation type="journal article" date="2007" name="Proc. Natl. Acad. Sci. U.S.A.">
        <title>Dandruff-associated Malassezia genomes reveal convergent and divergent virulence traits shared with plant and human fungal pathogens.</title>
        <authorList>
            <person name="Xu J."/>
            <person name="Saunders C.W."/>
            <person name="Hu P."/>
            <person name="Grant R.A."/>
            <person name="Boekhout T."/>
            <person name="Kuramae E.E."/>
            <person name="Kronstad J.W."/>
            <person name="Deangelis Y.M."/>
            <person name="Reeder N.L."/>
            <person name="Johnstone K.R."/>
            <person name="Leland M."/>
            <person name="Fieno A.M."/>
            <person name="Begley W.M."/>
            <person name="Sun Y."/>
            <person name="Lacey M.P."/>
            <person name="Chaudhary T."/>
            <person name="Keough T."/>
            <person name="Chu L."/>
            <person name="Sears R."/>
            <person name="Yuan B."/>
            <person name="Dawson T.L.Jr."/>
        </authorList>
    </citation>
    <scope>NUCLEOTIDE SEQUENCE [LARGE SCALE GENOMIC DNA]</scope>
    <source>
        <strain evidence="3">ATCC MYA-4612 / CBS 7966</strain>
    </source>
</reference>
<dbReference type="Gene3D" id="3.40.525.10">
    <property type="entry name" value="CRAL-TRIO lipid binding domain"/>
    <property type="match status" value="1"/>
</dbReference>
<dbReference type="OrthoDB" id="28245at2759"/>
<dbReference type="EMBL" id="AAYY01000010">
    <property type="protein sequence ID" value="EDP42775.1"/>
    <property type="molecule type" value="Genomic_DNA"/>
</dbReference>
<dbReference type="InterPro" id="IPR036865">
    <property type="entry name" value="CRAL-TRIO_dom_sf"/>
</dbReference>
<dbReference type="OMA" id="WSINDEP"/>
<dbReference type="STRING" id="425265.A8Q6I3"/>
<dbReference type="RefSeq" id="XP_001729989.1">
    <property type="nucleotide sequence ID" value="XM_001729937.1"/>
</dbReference>
<protein>
    <recommendedName>
        <fullName evidence="1">Ras-GAP domain-containing protein</fullName>
    </recommendedName>
</protein>
<dbReference type="InParanoid" id="A8Q6I3"/>
<dbReference type="InterPro" id="IPR001936">
    <property type="entry name" value="RasGAP_dom"/>
</dbReference>
<evidence type="ECO:0000313" key="3">
    <source>
        <dbReference type="Proteomes" id="UP000008837"/>
    </source>
</evidence>
<accession>A8Q6I3</accession>
<evidence type="ECO:0000259" key="1">
    <source>
        <dbReference type="PROSITE" id="PS50018"/>
    </source>
</evidence>
<dbReference type="Pfam" id="PF00616">
    <property type="entry name" value="RasGAP"/>
    <property type="match status" value="1"/>
</dbReference>
<evidence type="ECO:0000313" key="2">
    <source>
        <dbReference type="EMBL" id="EDP42775.1"/>
    </source>
</evidence>
<dbReference type="VEuPathDB" id="FungiDB:MGL_2975"/>
<proteinExistence type="predicted"/>
<dbReference type="Proteomes" id="UP000008837">
    <property type="component" value="Unassembled WGS sequence"/>
</dbReference>
<keyword evidence="3" id="KW-1185">Reference proteome</keyword>
<gene>
    <name evidence="2" type="ORF">MGL_2975</name>
</gene>
<dbReference type="GeneID" id="5854296"/>
<comment type="caution">
    <text evidence="2">The sequence shown here is derived from an EMBL/GenBank/DDBJ whole genome shotgun (WGS) entry which is preliminary data.</text>
</comment>
<dbReference type="KEGG" id="mgl:MGL_2975"/>
<dbReference type="SUPFAM" id="SSF48350">
    <property type="entry name" value="GTPase activation domain, GAP"/>
    <property type="match status" value="1"/>
</dbReference>
<name>A8Q6I3_MALGO</name>
<sequence>MHHRLTLAASLYRELSYLMLYVSSSDWDLSFQRCESHPDSRVTIRLMECLHWRWPQLDRFLRAKHRDLPLLPRTLLSAYVVMIRRIVHKWALFHADERNAVCASEMPEAASLLFDGLYVLLDSPRRRVMIWPTLGVLVGLAPVAYAPTRMRRESHSKKWSYLDALYHHMSHPRLGPAAWFSTVLIHNLCALGKSASVPQAITSATSTRLCELLHLYRPEDARLAGLFLASLIVLGHTETAMDLIHSFLYARPSHAGVLVVAHALLKLLVRDLGAWRRKLYPPCAPVLRRTYRGIIRTWIATTKVDDMSIAVLHSILYLALLDPMAVLTLLPNESDAELRLPQTPTVAQLDAALQKDSRVSLILGFLHMPTTVVSLHAASLAALKRLSGGTPASAVLSRFPYVPSWVVEGPKAAFTDTSQILAILAPADLESARSASHHVLQAESEGAMLYWLVALHTALSRILRSHGSIKPTIGPTAVLYGLCMPNLSVVQQSLDVGIVLDQLADLPTPLPLLIKTRPNLSLICQVLSAVEPPNAMVVTAWTGLMRVLQHILPRYSHGRVSKSELTHMAHVLVAGAHVALHDAPESSEMPLVRTVADLLLYYSTLHDLAFILLEAVPTPVLPHIVSIVHEGLPRDTASLAAWLRLLHDIIPRVNVATLPSTMLRQLVDMLLVCARSAESSGSRRNVCQVAGLLAQCERVEVDCARAELVDCILPWALSDEALRKETLECVAPLTTRLTDDIAPIVLRLDSSSQSALSRRTARIVDRLICAASLDKDMDAGVRDMALGHEPSLAVTALEHVLRQNMDFLAREAVTLTVSPLSSARIAIMLAVSRLFTLPEFAALDSAAEVPQFDIADALFAEDGCWIARCISSGAISDAQLLERVLAGMMRIDKIHKILLALLDMEIDTCTGNAQWLRTNSSTLAFLSAYARRSAYVHTQSVVHRLAGVVASLPPDALDWDAAQSEDAQSMRLNEAMRLILIASDELIEFIRMLPAELHWLCEQVYSAVQVRFGADLAAHSLGTFLCLRVLGPAIAAPETIAVTMPKGDAARRALLFLNKVLVALPQGRFPAHREGTFTALNDLMMERGQVLVHVLHESSRHGQQHAQQLDVTTRILPQPVLRPLRRLMEERALHGDAHASTLLQLLPRSPSLHERIATALGGQSASTMLDFFLKTYSSGDLRGTSAIRTTICSDGRIILMLLYSKFDTVRADFVALAHMVLTTILQFKRPWSMLLDLTGATERQLLQTQFIVFVATLIPAPIFLALQSIIVVHAGTVVKRHGWSINDEPFHNCFLIRRENEGGPPLTFTWVTYADDIKALHPDIRASLPPSTTRLFTLKPKYIHSNISIDDGFCTPMPATLTLFEDVIVVRNKPLAISSHTATMRVCDVMPLADIYIRSDHVSRLCIQRLSSDDVLYISTLDCAELEHQLYTRCMALGAYAVGLYTPVSQQRIRAVFVGMGLFYRTSSDMPTRFAADTMLRAAGVIQDEMQPVFIPPNMPDLSSLRIQELLRAGALRSALGIATCLGREHVLFGYVDQLISAVCDMHLPQILHTVLLLWMLHPELRTALHSTLSVLHTLPYKATQAFLDVCIDLTPMSASPVLNSIQDTVLTAALPHLHDEIIAHLRNVLTCPQSPGLLHKMHALIALHSVQCLVPGTPVRKYMPDAMRIVLLFYQDVSMTFHTASYMTLFHVLAAWPAPSLAPLAREKLKPSMSLTALVELVNTIIFTLSTSVEECSHWTLTLERQIQAVAFASGSLMQSRALHVLGHLSNSSQAIMHSLGGVLMSSFPHVPSTSDAAAMCLSRVFLPQYAPILFWAGLVLITGGAYRGGLRLALTALDALGSDAFASIAQSRLQFPDDAAAFDTALGISFERDFSFACASVLRKPLWDGDSGIQKESRMLIERLNAIVPNEANDGENKDASGLSLLLFFMNPSDTALSAHPLPPQYDHLKDKTRSNNRILSVALARSFLPHASDAQLQAMLPLLTEADPHAPSKAHGDVFHDASPLSQLGFSGLKREGGSGQMITECRTWLQHIVQQWA</sequence>
<dbReference type="InterPro" id="IPR008936">
    <property type="entry name" value="Rho_GTPase_activation_prot"/>
</dbReference>
<organism evidence="2 3">
    <name type="scientific">Malassezia globosa (strain ATCC MYA-4612 / CBS 7966)</name>
    <name type="common">Dandruff-associated fungus</name>
    <dbReference type="NCBI Taxonomy" id="425265"/>
    <lineage>
        <taxon>Eukaryota</taxon>
        <taxon>Fungi</taxon>
        <taxon>Dikarya</taxon>
        <taxon>Basidiomycota</taxon>
        <taxon>Ustilaginomycotina</taxon>
        <taxon>Malasseziomycetes</taxon>
        <taxon>Malasseziales</taxon>
        <taxon>Malasseziaceae</taxon>
        <taxon>Malassezia</taxon>
    </lineage>
</organism>
<dbReference type="PROSITE" id="PS50018">
    <property type="entry name" value="RAS_GTPASE_ACTIV_2"/>
    <property type="match status" value="1"/>
</dbReference>